<comment type="caution">
    <text evidence="1">The sequence shown here is derived from an EMBL/GenBank/DDBJ whole genome shotgun (WGS) entry which is preliminary data.</text>
</comment>
<dbReference type="AlphaFoldDB" id="V2W3E3"/>
<sequence>MKSMGKDIAVVTALWVPRIEASPKMKTAAMVHGIGSPTTLVSFSTTTPTKRPTFLFRNTTCIKAEYKLGPSQPSSSLQTIVWSAKLRKLALEQQTNQVSSRFLGIGDASVFVPFPPPRNEDDRKYPTTVIRPLLYKNGIGGGSIGGPRSAIPTRLQRQRARSVPIFAKMGGIQGSAVQAYMILGEYRTRIQQLVTQNSALALATDTGHLIDRNSHCPKLSKTRQSLGRIRTRYGTRYVLILGMGLILCSCPSNTTQ</sequence>
<evidence type="ECO:0000313" key="1">
    <source>
        <dbReference type="EMBL" id="ESK81323.1"/>
    </source>
</evidence>
<dbReference type="Proteomes" id="UP000017559">
    <property type="component" value="Unassembled WGS sequence"/>
</dbReference>
<name>V2W3E3_MONRO</name>
<keyword evidence="2" id="KW-1185">Reference proteome</keyword>
<reference evidence="1 2" key="1">
    <citation type="journal article" date="2014" name="BMC Genomics">
        <title>Genome and secretome analysis of the hemibiotrophic fungal pathogen, Moniliophthora roreri, which causes frosty pod rot disease of cacao: mechanisms of the biotrophic and necrotrophic phases.</title>
        <authorList>
            <person name="Meinhardt L.W."/>
            <person name="Costa G.G.L."/>
            <person name="Thomazella D.P.T."/>
            <person name="Teixeira P.J.P.L."/>
            <person name="Carazzolle M.F."/>
            <person name="Schuster S.C."/>
            <person name="Carlson J.E."/>
            <person name="Guiltinan M.J."/>
            <person name="Mieczkowski P."/>
            <person name="Farmer A."/>
            <person name="Ramaraj T."/>
            <person name="Crozier J."/>
            <person name="Davis R.E."/>
            <person name="Shao J."/>
            <person name="Melnick R.L."/>
            <person name="Pereira G.A.G."/>
            <person name="Bailey B.A."/>
        </authorList>
    </citation>
    <scope>NUCLEOTIDE SEQUENCE [LARGE SCALE GENOMIC DNA]</scope>
    <source>
        <strain evidence="1 2">MCA 2997</strain>
    </source>
</reference>
<dbReference type="HOGENOM" id="CLU_1086216_0_0_1"/>
<accession>V2W3E3</accession>
<organism evidence="1 2">
    <name type="scientific">Moniliophthora roreri (strain MCA 2997)</name>
    <name type="common">Cocoa frosty pod rot fungus</name>
    <name type="synonym">Crinipellis roreri</name>
    <dbReference type="NCBI Taxonomy" id="1381753"/>
    <lineage>
        <taxon>Eukaryota</taxon>
        <taxon>Fungi</taxon>
        <taxon>Dikarya</taxon>
        <taxon>Basidiomycota</taxon>
        <taxon>Agaricomycotina</taxon>
        <taxon>Agaricomycetes</taxon>
        <taxon>Agaricomycetidae</taxon>
        <taxon>Agaricales</taxon>
        <taxon>Marasmiineae</taxon>
        <taxon>Marasmiaceae</taxon>
        <taxon>Moniliophthora</taxon>
    </lineage>
</organism>
<dbReference type="EMBL" id="AWSO01002547">
    <property type="protein sequence ID" value="ESK81323.1"/>
    <property type="molecule type" value="Genomic_DNA"/>
</dbReference>
<evidence type="ECO:0000313" key="2">
    <source>
        <dbReference type="Proteomes" id="UP000017559"/>
    </source>
</evidence>
<protein>
    <submittedName>
        <fullName evidence="1">Uncharacterized protein</fullName>
    </submittedName>
</protein>
<proteinExistence type="predicted"/>
<dbReference type="KEGG" id="mrr:Moror_12108"/>
<gene>
    <name evidence="1" type="ORF">Moror_12108</name>
</gene>